<dbReference type="Proteomes" id="UP000729402">
    <property type="component" value="Unassembled WGS sequence"/>
</dbReference>
<keyword evidence="3" id="KW-1185">Reference proteome</keyword>
<evidence type="ECO:0000313" key="2">
    <source>
        <dbReference type="EMBL" id="KAG8091209.1"/>
    </source>
</evidence>
<reference evidence="2" key="1">
    <citation type="journal article" date="2021" name="bioRxiv">
        <title>Whole Genome Assembly and Annotation of Northern Wild Rice, Zizania palustris L., Supports a Whole Genome Duplication in the Zizania Genus.</title>
        <authorList>
            <person name="Haas M."/>
            <person name="Kono T."/>
            <person name="Macchietto M."/>
            <person name="Millas R."/>
            <person name="McGilp L."/>
            <person name="Shao M."/>
            <person name="Duquette J."/>
            <person name="Hirsch C.N."/>
            <person name="Kimball J."/>
        </authorList>
    </citation>
    <scope>NUCLEOTIDE SEQUENCE</scope>
    <source>
        <tissue evidence="2">Fresh leaf tissue</tissue>
    </source>
</reference>
<keyword evidence="1" id="KW-0238">DNA-binding</keyword>
<accession>A0A8J5WMJ5</accession>
<name>A0A8J5WMJ5_ZIZPA</name>
<gene>
    <name evidence="2" type="ORF">GUJ93_ZPchr0011g28746</name>
</gene>
<keyword evidence="1" id="KW-0799">Topoisomerase</keyword>
<evidence type="ECO:0000313" key="3">
    <source>
        <dbReference type="Proteomes" id="UP000729402"/>
    </source>
</evidence>
<dbReference type="GO" id="GO:0006265">
    <property type="term" value="P:DNA topological change"/>
    <property type="evidence" value="ECO:0007669"/>
    <property type="project" value="InterPro"/>
</dbReference>
<keyword evidence="1" id="KW-0413">Isomerase</keyword>
<comment type="similarity">
    <text evidence="1">Belongs to the type IA topoisomerase family.</text>
</comment>
<dbReference type="GO" id="GO:0031422">
    <property type="term" value="C:RecQ family helicase-topoisomerase III complex"/>
    <property type="evidence" value="ECO:0007669"/>
    <property type="project" value="TreeGrafter"/>
</dbReference>
<evidence type="ECO:0000256" key="1">
    <source>
        <dbReference type="RuleBase" id="RU362092"/>
    </source>
</evidence>
<comment type="catalytic activity">
    <reaction evidence="1">
        <text>ATP-independent breakage of single-stranded DNA, followed by passage and rejoining.</text>
        <dbReference type="EC" id="5.6.2.1"/>
    </reaction>
</comment>
<comment type="caution">
    <text evidence="2">The sequence shown here is derived from an EMBL/GenBank/DDBJ whole genome shotgun (WGS) entry which is preliminary data.</text>
</comment>
<comment type="function">
    <text evidence="1">Introduces a single-strand break via transesterification at a target site in duplex DNA. Releases the supercoiling and torsional tension of DNA introduced during the DNA replication and transcription by transiently cleaving and rejoining one strand of the DNA duplex. The scissile phosphodiester is attacked by the catalytic tyrosine of the enzyme, resulting in the formation of a DNA-(5'-phosphotyrosyl)-enzyme intermediate and the expulsion of a 3'-OH DNA strand.</text>
</comment>
<dbReference type="EC" id="5.6.2.1" evidence="1"/>
<dbReference type="GO" id="GO:0003677">
    <property type="term" value="F:DNA binding"/>
    <property type="evidence" value="ECO:0007669"/>
    <property type="project" value="UniProtKB-KW"/>
</dbReference>
<sequence length="76" mass="8774">MTEGENIAYEVIEVCTAANSRLDIWRAFFSALIDREIHEAVQLLGRPNKLFADVWMQDKEIDLHIGASFARFRQCC</sequence>
<dbReference type="GO" id="GO:0003917">
    <property type="term" value="F:DNA topoisomerase type I (single strand cut, ATP-independent) activity"/>
    <property type="evidence" value="ECO:0007669"/>
    <property type="project" value="UniProtKB-EC"/>
</dbReference>
<dbReference type="AlphaFoldDB" id="A0A8J5WMJ5"/>
<dbReference type="GO" id="GO:0005634">
    <property type="term" value="C:nucleus"/>
    <property type="evidence" value="ECO:0007669"/>
    <property type="project" value="TreeGrafter"/>
</dbReference>
<organism evidence="2 3">
    <name type="scientific">Zizania palustris</name>
    <name type="common">Northern wild rice</name>
    <dbReference type="NCBI Taxonomy" id="103762"/>
    <lineage>
        <taxon>Eukaryota</taxon>
        <taxon>Viridiplantae</taxon>
        <taxon>Streptophyta</taxon>
        <taxon>Embryophyta</taxon>
        <taxon>Tracheophyta</taxon>
        <taxon>Spermatophyta</taxon>
        <taxon>Magnoliopsida</taxon>
        <taxon>Liliopsida</taxon>
        <taxon>Poales</taxon>
        <taxon>Poaceae</taxon>
        <taxon>BOP clade</taxon>
        <taxon>Oryzoideae</taxon>
        <taxon>Oryzeae</taxon>
        <taxon>Zizaniinae</taxon>
        <taxon>Zizania</taxon>
    </lineage>
</organism>
<protein>
    <recommendedName>
        <fullName evidence="1">DNA topoisomerase</fullName>
        <ecNumber evidence="1">5.6.2.1</ecNumber>
    </recommendedName>
</protein>
<dbReference type="InterPro" id="IPR000380">
    <property type="entry name" value="Topo_IA"/>
</dbReference>
<dbReference type="GO" id="GO:0006281">
    <property type="term" value="P:DNA repair"/>
    <property type="evidence" value="ECO:0007669"/>
    <property type="project" value="TreeGrafter"/>
</dbReference>
<dbReference type="OrthoDB" id="757557at2759"/>
<dbReference type="EMBL" id="JAAALK010000081">
    <property type="protein sequence ID" value="KAG8091209.1"/>
    <property type="molecule type" value="Genomic_DNA"/>
</dbReference>
<reference evidence="2" key="2">
    <citation type="submission" date="2021-02" db="EMBL/GenBank/DDBJ databases">
        <authorList>
            <person name="Kimball J.A."/>
            <person name="Haas M.W."/>
            <person name="Macchietto M."/>
            <person name="Kono T."/>
            <person name="Duquette J."/>
            <person name="Shao M."/>
        </authorList>
    </citation>
    <scope>NUCLEOTIDE SEQUENCE</scope>
    <source>
        <tissue evidence="2">Fresh leaf tissue</tissue>
    </source>
</reference>
<dbReference type="GO" id="GO:0006310">
    <property type="term" value="P:DNA recombination"/>
    <property type="evidence" value="ECO:0007669"/>
    <property type="project" value="TreeGrafter"/>
</dbReference>
<proteinExistence type="inferred from homology"/>
<dbReference type="PANTHER" id="PTHR11390:SF21">
    <property type="entry name" value="DNA TOPOISOMERASE 3-ALPHA"/>
    <property type="match status" value="1"/>
</dbReference>
<dbReference type="PANTHER" id="PTHR11390">
    <property type="entry name" value="PROKARYOTIC DNA TOPOISOMERASE"/>
    <property type="match status" value="1"/>
</dbReference>